<dbReference type="RefSeq" id="WP_119766782.1">
    <property type="nucleotide sequence ID" value="NZ_QYUJ01000030.1"/>
</dbReference>
<dbReference type="OrthoDB" id="71793at2"/>
<organism evidence="1 2">
    <name type="scientific">Deinococcus cavernae</name>
    <dbReference type="NCBI Taxonomy" id="2320857"/>
    <lineage>
        <taxon>Bacteria</taxon>
        <taxon>Thermotogati</taxon>
        <taxon>Deinococcota</taxon>
        <taxon>Deinococci</taxon>
        <taxon>Deinococcales</taxon>
        <taxon>Deinococcaceae</taxon>
        <taxon>Deinococcus</taxon>
    </lineage>
</organism>
<dbReference type="Proteomes" id="UP000286287">
    <property type="component" value="Unassembled WGS sequence"/>
</dbReference>
<protein>
    <submittedName>
        <fullName evidence="1">Thioredoxin</fullName>
    </submittedName>
</protein>
<keyword evidence="2" id="KW-1185">Reference proteome</keyword>
<evidence type="ECO:0000313" key="1">
    <source>
        <dbReference type="EMBL" id="RJF68915.1"/>
    </source>
</evidence>
<gene>
    <name evidence="1" type="ORF">D3875_21435</name>
</gene>
<comment type="caution">
    <text evidence="1">The sequence shown here is derived from an EMBL/GenBank/DDBJ whole genome shotgun (WGS) entry which is preliminary data.</text>
</comment>
<reference evidence="1 2" key="1">
    <citation type="submission" date="2018-09" db="EMBL/GenBank/DDBJ databases">
        <authorList>
            <person name="Zhu H."/>
        </authorList>
    </citation>
    <scope>NUCLEOTIDE SEQUENCE [LARGE SCALE GENOMIC DNA]</scope>
    <source>
        <strain evidence="1 2">K2S05-167</strain>
    </source>
</reference>
<dbReference type="SUPFAM" id="SSF52833">
    <property type="entry name" value="Thioredoxin-like"/>
    <property type="match status" value="1"/>
</dbReference>
<dbReference type="InterPro" id="IPR036249">
    <property type="entry name" value="Thioredoxin-like_sf"/>
</dbReference>
<accession>A0A418UZI8</accession>
<proteinExistence type="predicted"/>
<evidence type="ECO:0000313" key="2">
    <source>
        <dbReference type="Proteomes" id="UP000286287"/>
    </source>
</evidence>
<dbReference type="AlphaFoldDB" id="A0A418UZI8"/>
<name>A0A418UZI8_9DEIO</name>
<sequence length="89" mass="9980">MTERPFVLLTQDACPNCERLKKMLSGPLKGAFDDRIEVIHRQTSAERFSELVQIHRIQSVPALIHTSGATLLQTSGLGEVQRFLMSEAE</sequence>
<dbReference type="EMBL" id="QYUJ01000030">
    <property type="protein sequence ID" value="RJF68915.1"/>
    <property type="molecule type" value="Genomic_DNA"/>
</dbReference>